<gene>
    <name evidence="3" type="ORF">BDD16_001035</name>
</gene>
<dbReference type="RefSeq" id="WP_179632982.1">
    <property type="nucleotide sequence ID" value="NZ_JACCFH010000001.1"/>
</dbReference>
<dbReference type="Proteomes" id="UP000518288">
    <property type="component" value="Unassembled WGS sequence"/>
</dbReference>
<dbReference type="PANTHER" id="PTHR19328:SF75">
    <property type="entry name" value="ALDOSE SUGAR DEHYDROGENASE YLII"/>
    <property type="match status" value="1"/>
</dbReference>
<feature type="signal peptide" evidence="1">
    <location>
        <begin position="1"/>
        <end position="23"/>
    </location>
</feature>
<sequence>MRLNLFLSVALLAASVASTPGFAQAPAAPAGTAVVVRGLTDPWAMAFLPDGRMLITEKAGQLRIATPDGRLSAPLAGLPAVAATGQCGLLDVVLDPQFSENRRLFFTFAEPGAGGNSTAVGSARLVDDQLREVRTLFSQKPKRDSGSHCGSRIVVDRQGHLLVGLGDRFSGKDEAQNPGNHIGKVVRLTAEGRVPADNPFVGRAGAAPEVFSLGHRNIQGAALHPVTGELWASEHGPQGGDEINVVEAGRNYGWPLVTFGRNYVVGTRIGETGPKAGFEQPLHHWVPTSIAPSGMAFLSSDRYQARYPDWKGSLFVGALRGQALVRLTVDGRRITAEQRLLEGQARIRDVRQGPDGWLYVLTDGANGQVLRLLP</sequence>
<comment type="caution">
    <text evidence="3">The sequence shown here is derived from an EMBL/GenBank/DDBJ whole genome shotgun (WGS) entry which is preliminary data.</text>
</comment>
<dbReference type="PANTHER" id="PTHR19328">
    <property type="entry name" value="HEDGEHOG-INTERACTING PROTEIN"/>
    <property type="match status" value="1"/>
</dbReference>
<dbReference type="AlphaFoldDB" id="A0A7Y9QY01"/>
<evidence type="ECO:0000313" key="3">
    <source>
        <dbReference type="EMBL" id="NYG32049.1"/>
    </source>
</evidence>
<name>A0A7Y9QY01_9BURK</name>
<protein>
    <submittedName>
        <fullName evidence="3">Glucose/arabinose dehydrogenase</fullName>
    </submittedName>
</protein>
<dbReference type="Pfam" id="PF07995">
    <property type="entry name" value="GSDH"/>
    <property type="match status" value="1"/>
</dbReference>
<keyword evidence="4" id="KW-1185">Reference proteome</keyword>
<dbReference type="InterPro" id="IPR011041">
    <property type="entry name" value="Quinoprot_gluc/sorb_DH_b-prop"/>
</dbReference>
<dbReference type="InterPro" id="IPR011042">
    <property type="entry name" value="6-blade_b-propeller_TolB-like"/>
</dbReference>
<keyword evidence="1" id="KW-0732">Signal</keyword>
<feature type="domain" description="Glucose/Sorbosone dehydrogenase" evidence="2">
    <location>
        <begin position="39"/>
        <end position="371"/>
    </location>
</feature>
<organism evidence="3 4">
    <name type="scientific">Sphaerotilus montanus</name>
    <dbReference type="NCBI Taxonomy" id="522889"/>
    <lineage>
        <taxon>Bacteria</taxon>
        <taxon>Pseudomonadati</taxon>
        <taxon>Pseudomonadota</taxon>
        <taxon>Betaproteobacteria</taxon>
        <taxon>Burkholderiales</taxon>
        <taxon>Sphaerotilaceae</taxon>
        <taxon>Sphaerotilus</taxon>
    </lineage>
</organism>
<accession>A0A7Y9QY01</accession>
<proteinExistence type="predicted"/>
<reference evidence="3 4" key="1">
    <citation type="submission" date="2020-07" db="EMBL/GenBank/DDBJ databases">
        <title>Genomic Encyclopedia of Archaeal and Bacterial Type Strains, Phase II (KMG-II): from individual species to whole genera.</title>
        <authorList>
            <person name="Goeker M."/>
        </authorList>
    </citation>
    <scope>NUCLEOTIDE SEQUENCE [LARGE SCALE GENOMIC DNA]</scope>
    <source>
        <strain evidence="3 4">DSM 21226</strain>
    </source>
</reference>
<dbReference type="InterPro" id="IPR012938">
    <property type="entry name" value="Glc/Sorbosone_DH"/>
</dbReference>
<feature type="chain" id="PRO_5030698915" evidence="1">
    <location>
        <begin position="24"/>
        <end position="374"/>
    </location>
</feature>
<dbReference type="Gene3D" id="2.120.10.30">
    <property type="entry name" value="TolB, C-terminal domain"/>
    <property type="match status" value="1"/>
</dbReference>
<dbReference type="SUPFAM" id="SSF50952">
    <property type="entry name" value="Soluble quinoprotein glucose dehydrogenase"/>
    <property type="match status" value="1"/>
</dbReference>
<dbReference type="EMBL" id="JACCFH010000001">
    <property type="protein sequence ID" value="NYG32049.1"/>
    <property type="molecule type" value="Genomic_DNA"/>
</dbReference>
<evidence type="ECO:0000256" key="1">
    <source>
        <dbReference type="SAM" id="SignalP"/>
    </source>
</evidence>
<evidence type="ECO:0000313" key="4">
    <source>
        <dbReference type="Proteomes" id="UP000518288"/>
    </source>
</evidence>
<evidence type="ECO:0000259" key="2">
    <source>
        <dbReference type="Pfam" id="PF07995"/>
    </source>
</evidence>